<sequence length="122" mass="14747">MARLTKYQRFISEPMSGKKISEVPGIGNETAKKFESVGITKAIQLYLLYKIKKMNDRVFINFLINYVGMSSRYAIQCTKSLSEYDKCHEDNEELDHEFREFVPQVRKIWRQFYFYFDFFYIF</sequence>
<reference evidence="1" key="1">
    <citation type="submission" date="2014-07" db="EMBL/GenBank/DDBJ databases">
        <authorList>
            <person name="Martin A.A"/>
            <person name="De Silva N."/>
        </authorList>
    </citation>
    <scope>NUCLEOTIDE SEQUENCE</scope>
</reference>
<dbReference type="Proteomes" id="UP000035680">
    <property type="component" value="Unassembled WGS sequence"/>
</dbReference>
<dbReference type="Gene3D" id="1.10.150.40">
    <property type="entry name" value="Barrier-to-autointegration factor, BAF"/>
    <property type="match status" value="1"/>
</dbReference>
<dbReference type="Pfam" id="PF02961">
    <property type="entry name" value="SAM_BAF"/>
    <property type="match status" value="1"/>
</dbReference>
<dbReference type="InterPro" id="IPR004122">
    <property type="entry name" value="BAF_prot"/>
</dbReference>
<dbReference type="InterPro" id="IPR036617">
    <property type="entry name" value="BAF_sf"/>
</dbReference>
<dbReference type="WBParaSite" id="SVE_0064000.1">
    <property type="protein sequence ID" value="SVE_0064000.1"/>
    <property type="gene ID" value="SVE_0064000"/>
</dbReference>
<organism evidence="1 2">
    <name type="scientific">Strongyloides venezuelensis</name>
    <name type="common">Threadworm</name>
    <dbReference type="NCBI Taxonomy" id="75913"/>
    <lineage>
        <taxon>Eukaryota</taxon>
        <taxon>Metazoa</taxon>
        <taxon>Ecdysozoa</taxon>
        <taxon>Nematoda</taxon>
        <taxon>Chromadorea</taxon>
        <taxon>Rhabditida</taxon>
        <taxon>Tylenchina</taxon>
        <taxon>Panagrolaimomorpha</taxon>
        <taxon>Strongyloidoidea</taxon>
        <taxon>Strongyloididae</taxon>
        <taxon>Strongyloides</taxon>
    </lineage>
</organism>
<name>A0A0K0EVU0_STRVS</name>
<evidence type="ECO:0000313" key="2">
    <source>
        <dbReference type="WBParaSite" id="SVE_0064000.1"/>
    </source>
</evidence>
<dbReference type="SUPFAM" id="SSF47798">
    <property type="entry name" value="Barrier-to-autointegration factor, BAF"/>
    <property type="match status" value="1"/>
</dbReference>
<reference evidence="2" key="2">
    <citation type="submission" date="2015-08" db="UniProtKB">
        <authorList>
            <consortium name="WormBaseParasite"/>
        </authorList>
    </citation>
    <scope>IDENTIFICATION</scope>
</reference>
<dbReference type="GO" id="GO:0003677">
    <property type="term" value="F:DNA binding"/>
    <property type="evidence" value="ECO:0007669"/>
    <property type="project" value="InterPro"/>
</dbReference>
<keyword evidence="1" id="KW-1185">Reference proteome</keyword>
<dbReference type="AlphaFoldDB" id="A0A0K0EVU0"/>
<proteinExistence type="predicted"/>
<accession>A0A0K0EVU0</accession>
<protein>
    <submittedName>
        <fullName evidence="2">DNA-directed DNA polymerase</fullName>
    </submittedName>
</protein>
<dbReference type="STRING" id="75913.A0A0K0EVU0"/>
<evidence type="ECO:0000313" key="1">
    <source>
        <dbReference type="Proteomes" id="UP000035680"/>
    </source>
</evidence>
<dbReference type="SMART" id="SM01023">
    <property type="entry name" value="BAF"/>
    <property type="match status" value="1"/>
</dbReference>